<reference evidence="10" key="1">
    <citation type="journal article" date="2020" name="Stud. Mycol.">
        <title>101 Dothideomycetes genomes: a test case for predicting lifestyles and emergence of pathogens.</title>
        <authorList>
            <person name="Haridas S."/>
            <person name="Albert R."/>
            <person name="Binder M."/>
            <person name="Bloem J."/>
            <person name="Labutti K."/>
            <person name="Salamov A."/>
            <person name="Andreopoulos B."/>
            <person name="Baker S."/>
            <person name="Barry K."/>
            <person name="Bills G."/>
            <person name="Bluhm B."/>
            <person name="Cannon C."/>
            <person name="Castanera R."/>
            <person name="Culley D."/>
            <person name="Daum C."/>
            <person name="Ezra D."/>
            <person name="Gonzalez J."/>
            <person name="Henrissat B."/>
            <person name="Kuo A."/>
            <person name="Liang C."/>
            <person name="Lipzen A."/>
            <person name="Lutzoni F."/>
            <person name="Magnuson J."/>
            <person name="Mondo S."/>
            <person name="Nolan M."/>
            <person name="Ohm R."/>
            <person name="Pangilinan J."/>
            <person name="Park H.-J."/>
            <person name="Ramirez L."/>
            <person name="Alfaro M."/>
            <person name="Sun H."/>
            <person name="Tritt A."/>
            <person name="Yoshinaga Y."/>
            <person name="Zwiers L.-H."/>
            <person name="Turgeon B."/>
            <person name="Goodwin S."/>
            <person name="Spatafora J."/>
            <person name="Crous P."/>
            <person name="Grigoriev I."/>
        </authorList>
    </citation>
    <scope>NUCLEOTIDE SEQUENCE</scope>
    <source>
        <strain evidence="10">CBS 133067</strain>
    </source>
</reference>
<comment type="subcellular location">
    <subcellularLocation>
        <location evidence="1">Nucleus</location>
    </subcellularLocation>
</comment>
<evidence type="ECO:0000313" key="10">
    <source>
        <dbReference type="EMBL" id="KAF2095661.1"/>
    </source>
</evidence>
<dbReference type="OrthoDB" id="2154091at2759"/>
<feature type="compositionally biased region" description="Basic and acidic residues" evidence="8">
    <location>
        <begin position="227"/>
        <end position="244"/>
    </location>
</feature>
<keyword evidence="2" id="KW-0479">Metal-binding</keyword>
<comment type="caution">
    <text evidence="10">The sequence shown here is derived from an EMBL/GenBank/DDBJ whole genome shotgun (WGS) entry which is preliminary data.</text>
</comment>
<evidence type="ECO:0000256" key="8">
    <source>
        <dbReference type="SAM" id="MobiDB-lite"/>
    </source>
</evidence>
<organism evidence="10 11">
    <name type="scientific">Rhizodiscina lignyota</name>
    <dbReference type="NCBI Taxonomy" id="1504668"/>
    <lineage>
        <taxon>Eukaryota</taxon>
        <taxon>Fungi</taxon>
        <taxon>Dikarya</taxon>
        <taxon>Ascomycota</taxon>
        <taxon>Pezizomycotina</taxon>
        <taxon>Dothideomycetes</taxon>
        <taxon>Pleosporomycetidae</taxon>
        <taxon>Aulographales</taxon>
        <taxon>Rhizodiscinaceae</taxon>
        <taxon>Rhizodiscina</taxon>
    </lineage>
</organism>
<dbReference type="SMART" id="SM00066">
    <property type="entry name" value="GAL4"/>
    <property type="match status" value="1"/>
</dbReference>
<dbReference type="Pfam" id="PF00172">
    <property type="entry name" value="Zn_clus"/>
    <property type="match status" value="1"/>
</dbReference>
<dbReference type="PROSITE" id="PS00463">
    <property type="entry name" value="ZN2_CY6_FUNGAL_1"/>
    <property type="match status" value="1"/>
</dbReference>
<feature type="compositionally biased region" description="Polar residues" evidence="8">
    <location>
        <begin position="210"/>
        <end position="222"/>
    </location>
</feature>
<evidence type="ECO:0000259" key="9">
    <source>
        <dbReference type="PROSITE" id="PS50048"/>
    </source>
</evidence>
<keyword evidence="3" id="KW-0862">Zinc</keyword>
<dbReference type="PANTHER" id="PTHR31313">
    <property type="entry name" value="TY1 ENHANCER ACTIVATOR"/>
    <property type="match status" value="1"/>
</dbReference>
<evidence type="ECO:0000256" key="2">
    <source>
        <dbReference type="ARBA" id="ARBA00022723"/>
    </source>
</evidence>
<dbReference type="SUPFAM" id="SSF57701">
    <property type="entry name" value="Zn2/Cys6 DNA-binding domain"/>
    <property type="match status" value="1"/>
</dbReference>
<feature type="region of interest" description="Disordered" evidence="8">
    <location>
        <begin position="750"/>
        <end position="771"/>
    </location>
</feature>
<dbReference type="InterPro" id="IPR001138">
    <property type="entry name" value="Zn2Cys6_DnaBD"/>
</dbReference>
<keyword evidence="6" id="KW-0804">Transcription</keyword>
<dbReference type="GO" id="GO:0003677">
    <property type="term" value="F:DNA binding"/>
    <property type="evidence" value="ECO:0007669"/>
    <property type="project" value="UniProtKB-KW"/>
</dbReference>
<dbReference type="PROSITE" id="PS50048">
    <property type="entry name" value="ZN2_CY6_FUNGAL_2"/>
    <property type="match status" value="1"/>
</dbReference>
<dbReference type="CDD" id="cd00067">
    <property type="entry name" value="GAL4"/>
    <property type="match status" value="1"/>
</dbReference>
<dbReference type="GO" id="GO:0000981">
    <property type="term" value="F:DNA-binding transcription factor activity, RNA polymerase II-specific"/>
    <property type="evidence" value="ECO:0007669"/>
    <property type="project" value="InterPro"/>
</dbReference>
<dbReference type="GO" id="GO:0006351">
    <property type="term" value="P:DNA-templated transcription"/>
    <property type="evidence" value="ECO:0007669"/>
    <property type="project" value="InterPro"/>
</dbReference>
<dbReference type="Proteomes" id="UP000799772">
    <property type="component" value="Unassembled WGS sequence"/>
</dbReference>
<evidence type="ECO:0000256" key="5">
    <source>
        <dbReference type="ARBA" id="ARBA00023125"/>
    </source>
</evidence>
<keyword evidence="5" id="KW-0238">DNA-binding</keyword>
<evidence type="ECO:0000256" key="3">
    <source>
        <dbReference type="ARBA" id="ARBA00022833"/>
    </source>
</evidence>
<dbReference type="AlphaFoldDB" id="A0A9P4I5Q6"/>
<feature type="region of interest" description="Disordered" evidence="8">
    <location>
        <begin position="201"/>
        <end position="246"/>
    </location>
</feature>
<dbReference type="SMART" id="SM00906">
    <property type="entry name" value="Fungal_trans"/>
    <property type="match status" value="1"/>
</dbReference>
<keyword evidence="4" id="KW-0805">Transcription regulation</keyword>
<dbReference type="CDD" id="cd12148">
    <property type="entry name" value="fungal_TF_MHR"/>
    <property type="match status" value="1"/>
</dbReference>
<evidence type="ECO:0000256" key="4">
    <source>
        <dbReference type="ARBA" id="ARBA00023015"/>
    </source>
</evidence>
<name>A0A9P4I5Q6_9PEZI</name>
<accession>A0A9P4I5Q6</accession>
<dbReference type="EMBL" id="ML978131">
    <property type="protein sequence ID" value="KAF2095661.1"/>
    <property type="molecule type" value="Genomic_DNA"/>
</dbReference>
<dbReference type="GO" id="GO:0005634">
    <property type="term" value="C:nucleus"/>
    <property type="evidence" value="ECO:0007669"/>
    <property type="project" value="UniProtKB-SubCell"/>
</dbReference>
<evidence type="ECO:0000313" key="11">
    <source>
        <dbReference type="Proteomes" id="UP000799772"/>
    </source>
</evidence>
<dbReference type="InterPro" id="IPR036864">
    <property type="entry name" value="Zn2-C6_fun-type_DNA-bd_sf"/>
</dbReference>
<feature type="domain" description="Zn(2)-C6 fungal-type" evidence="9">
    <location>
        <begin position="17"/>
        <end position="47"/>
    </location>
</feature>
<dbReference type="InterPro" id="IPR007219">
    <property type="entry name" value="XnlR_reg_dom"/>
</dbReference>
<sequence length="844" mass="94217">MSVSPRPASKRKHVTTACVSCRTSKVKCDGLTPSCSNCLSKNKECRYQVGDDRRKVSLRIAVELLSRRVSQLAQFIEANGLQIPSMQEDEEAALERILIAAKVNPKELTAGQHVFPSSTDPENNATGPHILMGQNSVVDSAQGGVVADFDFAEGQRDLEPNVESSAQAVLGSTQNAARVVSSSGWSWNSIEAQEPMLESNYTSHPAPAVQDQSPNASASHGSFSDALIEKRTPEGGDTSDRESVEELVDQLSDRMGSMQIGADGQIRYYGPTSNFSLMDMPSTDPMHVHRSIRNDGQEYLDRLEVGAEVPADLENHLVNLYFAWQDASFHVVDRDMYEKGKRKWHVDMQDTPYYSEALRNAICSLGAAFEAKHHPSFVTFPKSLADFFADRAKALLEIELDAPCVATTQAMVVTSCHDMGCTRDARGWMIGMAIRLAFDLALHKDMTEYIEKGIITQAEADVRRTVFWGAYVVDQVWGFHLGRQFRIPMEDITCAKPGGSLNSTISNQWVSYTSPTSTQTCTPVFGYVQEVSRQRALLCQIMAPLGYNLYGKSGIPPAILQDLNAKTVQELFKWKDELPAELQIALQVDVQEHTTPYLPHVLLLHMHFYQSLIHAHRPWMSKHFIQPQPPQGPGSEHARQMCVDAAIAIAKLLQVYENRYTFRFMNIQGPAITCSAALLLIFADISHIGRPQGLSVAPYLSVCFRALDEFGQSWESAKRAKDFLTRLQRQWELKARAKRYERRKTDLYKTTSNSTRKRPFNEADFGPGQNEFQATQPLEEQQSVEGMQQQQGHLQNSNRAVGFDLDMDFDWMLEADVQAVSGNWAPVPSSRTNPPDLMGLLGEL</sequence>
<protein>
    <recommendedName>
        <fullName evidence="9">Zn(2)-C6 fungal-type domain-containing protein</fullName>
    </recommendedName>
</protein>
<keyword evidence="11" id="KW-1185">Reference proteome</keyword>
<evidence type="ECO:0000256" key="7">
    <source>
        <dbReference type="ARBA" id="ARBA00023242"/>
    </source>
</evidence>
<evidence type="ECO:0000256" key="6">
    <source>
        <dbReference type="ARBA" id="ARBA00023163"/>
    </source>
</evidence>
<dbReference type="GO" id="GO:0008270">
    <property type="term" value="F:zinc ion binding"/>
    <property type="evidence" value="ECO:0007669"/>
    <property type="project" value="InterPro"/>
</dbReference>
<dbReference type="InterPro" id="IPR051615">
    <property type="entry name" value="Transcr_Regulatory_Elem"/>
</dbReference>
<dbReference type="PANTHER" id="PTHR31313:SF77">
    <property type="entry name" value="ZN(II)2CYS6 TRANSCRIPTION FACTOR (EUROFUNG)"/>
    <property type="match status" value="1"/>
</dbReference>
<gene>
    <name evidence="10" type="ORF">NA57DRAFT_44435</name>
</gene>
<dbReference type="Gene3D" id="4.10.240.10">
    <property type="entry name" value="Zn(2)-C6 fungal-type DNA-binding domain"/>
    <property type="match status" value="1"/>
</dbReference>
<keyword evidence="7" id="KW-0539">Nucleus</keyword>
<dbReference type="Pfam" id="PF04082">
    <property type="entry name" value="Fungal_trans"/>
    <property type="match status" value="1"/>
</dbReference>
<evidence type="ECO:0000256" key="1">
    <source>
        <dbReference type="ARBA" id="ARBA00004123"/>
    </source>
</evidence>
<proteinExistence type="predicted"/>